<dbReference type="Proteomes" id="UP000243606">
    <property type="component" value="Unassembled WGS sequence"/>
</dbReference>
<evidence type="ECO:0000313" key="4">
    <source>
        <dbReference type="Proteomes" id="UP000243606"/>
    </source>
</evidence>
<dbReference type="RefSeq" id="WP_090239447.1">
    <property type="nucleotide sequence ID" value="NZ_FOQL01000001.1"/>
</dbReference>
<feature type="domain" description="Choice-of-anchor I" evidence="2">
    <location>
        <begin position="33"/>
        <end position="311"/>
    </location>
</feature>
<dbReference type="AlphaFoldDB" id="A0A1I3DPH8"/>
<dbReference type="STRING" id="425504.SAMN05216206_0630"/>
<dbReference type="EMBL" id="FOQL01000001">
    <property type="protein sequence ID" value="SFH88616.1"/>
    <property type="molecule type" value="Genomic_DNA"/>
</dbReference>
<proteinExistence type="predicted"/>
<feature type="chain" id="PRO_5017440523" description="Choice-of-anchor I domain-containing protein" evidence="1">
    <location>
        <begin position="20"/>
        <end position="455"/>
    </location>
</feature>
<dbReference type="Gene3D" id="2.130.10.10">
    <property type="entry name" value="YVTN repeat-like/Quinoprotein amine dehydrogenase"/>
    <property type="match status" value="2"/>
</dbReference>
<evidence type="ECO:0000256" key="1">
    <source>
        <dbReference type="SAM" id="SignalP"/>
    </source>
</evidence>
<dbReference type="SUPFAM" id="SSF50969">
    <property type="entry name" value="YVTN repeat-like/Quinoprotein amine dehydrogenase"/>
    <property type="match status" value="1"/>
</dbReference>
<keyword evidence="1" id="KW-0732">Signal</keyword>
<name>A0A1I3DPH8_9PSED</name>
<dbReference type="InterPro" id="IPR052956">
    <property type="entry name" value="Mesenchyme-surface_protein"/>
</dbReference>
<dbReference type="InterPro" id="IPR015943">
    <property type="entry name" value="WD40/YVTN_repeat-like_dom_sf"/>
</dbReference>
<evidence type="ECO:0000259" key="2">
    <source>
        <dbReference type="Pfam" id="PF22494"/>
    </source>
</evidence>
<evidence type="ECO:0000313" key="3">
    <source>
        <dbReference type="EMBL" id="SFH88616.1"/>
    </source>
</evidence>
<dbReference type="InterPro" id="IPR055188">
    <property type="entry name" value="Choice_anch_I"/>
</dbReference>
<protein>
    <recommendedName>
        <fullName evidence="2">Choice-of-anchor I domain-containing protein</fullName>
    </recommendedName>
</protein>
<dbReference type="PANTHER" id="PTHR46928:SF1">
    <property type="entry name" value="MESENCHYME-SPECIFIC CELL SURFACE GLYCOPROTEIN"/>
    <property type="match status" value="1"/>
</dbReference>
<accession>A0A1I3DPH8</accession>
<dbReference type="InterPro" id="IPR011044">
    <property type="entry name" value="Quino_amine_DH_bsu"/>
</dbReference>
<gene>
    <name evidence="3" type="ORF">SAMN05216206_0630</name>
</gene>
<dbReference type="Pfam" id="PF22494">
    <property type="entry name" value="choice_anch_I"/>
    <property type="match status" value="1"/>
</dbReference>
<sequence length="455" mass="47827">MLRIPTLCALFALAPLASALELKPLGQYQSGFAEGTEIVSVQASSLRVAVSNSAEGLVDILQLDPAKGLDRLARYNLVAEAAGEITSVAFHPREDLFAVCIRNRDALTNGRIEFRSAADGKLLNTLEVGVWPDSVGFSPTGDFVVVANEGEGYVRDGAGFRSGEGSISLIDLRGGVVAAKHSLISLPDLAGVEGVTQSEHKRLLEREIDGEELKIPFGTSPEHIEPEYVAFSPDGARAYISLQENNAVAVIDVMQGKLDKVFGLGTVRHAADIVYDGKYDPSAELFALREPDAVAVSADGRYLITADEGDSDPKIAKTKAGLPSGGGRTVSVFDAMSGKLLGDTGSQLDDKAAAAGVYPDARSPNKGSEPEGVVSFDAFGKRLAVATLERADSLALIDLDQPDQPQVLQVIGAAEGAGSGQLAPEGLAHVEHNGRHFLVTGLEKSGNVALFELVK</sequence>
<keyword evidence="4" id="KW-1185">Reference proteome</keyword>
<dbReference type="PANTHER" id="PTHR46928">
    <property type="entry name" value="MESENCHYME-SPECIFIC CELL SURFACE GLYCOPROTEIN"/>
    <property type="match status" value="1"/>
</dbReference>
<feature type="signal peptide" evidence="1">
    <location>
        <begin position="1"/>
        <end position="19"/>
    </location>
</feature>
<organism evidence="3 4">
    <name type="scientific">Pseudomonas guineae</name>
    <dbReference type="NCBI Taxonomy" id="425504"/>
    <lineage>
        <taxon>Bacteria</taxon>
        <taxon>Pseudomonadati</taxon>
        <taxon>Pseudomonadota</taxon>
        <taxon>Gammaproteobacteria</taxon>
        <taxon>Pseudomonadales</taxon>
        <taxon>Pseudomonadaceae</taxon>
        <taxon>Pseudomonas</taxon>
    </lineage>
</organism>
<dbReference type="OrthoDB" id="9803927at2"/>
<reference evidence="4" key="1">
    <citation type="submission" date="2016-10" db="EMBL/GenBank/DDBJ databases">
        <authorList>
            <person name="Varghese N."/>
            <person name="Submissions S."/>
        </authorList>
    </citation>
    <scope>NUCLEOTIDE SEQUENCE [LARGE SCALE GENOMIC DNA]</scope>
    <source>
        <strain evidence="4">LMG 24016</strain>
    </source>
</reference>